<reference evidence="2" key="2">
    <citation type="submission" date="2020-09" db="EMBL/GenBank/DDBJ databases">
        <authorList>
            <person name="Sun Q."/>
            <person name="Ohkuma M."/>
        </authorList>
    </citation>
    <scope>NUCLEOTIDE SEQUENCE</scope>
    <source>
        <strain evidence="2">JCM 3313</strain>
    </source>
</reference>
<accession>A0A918EG05</accession>
<dbReference type="RefSeq" id="WP_189225004.1">
    <property type="nucleotide sequence ID" value="NZ_BMRG01000008.1"/>
</dbReference>
<gene>
    <name evidence="2" type="ORF">GCM10010185_42080</name>
</gene>
<evidence type="ECO:0000256" key="1">
    <source>
        <dbReference type="SAM" id="MobiDB-lite"/>
    </source>
</evidence>
<name>A0A918EG05_9PSEU</name>
<sequence>MHHWDAWTIIRQRRAEAERAADDHRLLRRSREAADVERDRPDGTAGHSPPRSAHHRER</sequence>
<dbReference type="AlphaFoldDB" id="A0A918EG05"/>
<keyword evidence="3" id="KW-1185">Reference proteome</keyword>
<dbReference type="Proteomes" id="UP000639606">
    <property type="component" value="Unassembled WGS sequence"/>
</dbReference>
<protein>
    <submittedName>
        <fullName evidence="2">Uncharacterized protein</fullName>
    </submittedName>
</protein>
<comment type="caution">
    <text evidence="2">The sequence shown here is derived from an EMBL/GenBank/DDBJ whole genome shotgun (WGS) entry which is preliminary data.</text>
</comment>
<reference evidence="2" key="1">
    <citation type="journal article" date="2014" name="Int. J. Syst. Evol. Microbiol.">
        <title>Complete genome sequence of Corynebacterium casei LMG S-19264T (=DSM 44701T), isolated from a smear-ripened cheese.</title>
        <authorList>
            <consortium name="US DOE Joint Genome Institute (JGI-PGF)"/>
            <person name="Walter F."/>
            <person name="Albersmeier A."/>
            <person name="Kalinowski J."/>
            <person name="Ruckert C."/>
        </authorList>
    </citation>
    <scope>NUCLEOTIDE SEQUENCE</scope>
    <source>
        <strain evidence="2">JCM 3313</strain>
    </source>
</reference>
<proteinExistence type="predicted"/>
<evidence type="ECO:0000313" key="2">
    <source>
        <dbReference type="EMBL" id="GGP64998.1"/>
    </source>
</evidence>
<evidence type="ECO:0000313" key="3">
    <source>
        <dbReference type="Proteomes" id="UP000639606"/>
    </source>
</evidence>
<dbReference type="EMBL" id="BMRG01000008">
    <property type="protein sequence ID" value="GGP64998.1"/>
    <property type="molecule type" value="Genomic_DNA"/>
</dbReference>
<feature type="region of interest" description="Disordered" evidence="1">
    <location>
        <begin position="15"/>
        <end position="58"/>
    </location>
</feature>
<organism evidence="2 3">
    <name type="scientific">Saccharothrix coeruleofusca</name>
    <dbReference type="NCBI Taxonomy" id="33919"/>
    <lineage>
        <taxon>Bacteria</taxon>
        <taxon>Bacillati</taxon>
        <taxon>Actinomycetota</taxon>
        <taxon>Actinomycetes</taxon>
        <taxon>Pseudonocardiales</taxon>
        <taxon>Pseudonocardiaceae</taxon>
        <taxon>Saccharothrix</taxon>
    </lineage>
</organism>
<feature type="compositionally biased region" description="Basic and acidic residues" evidence="1">
    <location>
        <begin position="15"/>
        <end position="42"/>
    </location>
</feature>